<feature type="transmembrane region" description="Helical" evidence="5">
    <location>
        <begin position="174"/>
        <end position="198"/>
    </location>
</feature>
<dbReference type="PANTHER" id="PTHR30414">
    <property type="entry name" value="MINICONDUCTANCE MECHANOSENSITIVE CHANNEL YBDG"/>
    <property type="match status" value="1"/>
</dbReference>
<accession>A0A857JLG1</accession>
<feature type="transmembrane region" description="Helical" evidence="5">
    <location>
        <begin position="80"/>
        <end position="97"/>
    </location>
</feature>
<proteinExistence type="predicted"/>
<dbReference type="AlphaFoldDB" id="A0A857JLG1"/>
<keyword evidence="3 5" id="KW-1133">Transmembrane helix</keyword>
<dbReference type="InterPro" id="IPR006685">
    <property type="entry name" value="MscS_channel_2nd"/>
</dbReference>
<name>A0A857JLG1_9ALTE</name>
<dbReference type="OrthoDB" id="9775207at2"/>
<evidence type="ECO:0000313" key="8">
    <source>
        <dbReference type="Proteomes" id="UP000464524"/>
    </source>
</evidence>
<gene>
    <name evidence="7" type="ORF">FX988_02389</name>
</gene>
<dbReference type="InterPro" id="IPR023408">
    <property type="entry name" value="MscS_beta-dom_sf"/>
</dbReference>
<dbReference type="GO" id="GO:0071470">
    <property type="term" value="P:cellular response to osmotic stress"/>
    <property type="evidence" value="ECO:0007669"/>
    <property type="project" value="InterPro"/>
</dbReference>
<keyword evidence="8" id="KW-1185">Reference proteome</keyword>
<dbReference type="InterPro" id="IPR030192">
    <property type="entry name" value="YbdG"/>
</dbReference>
<dbReference type="KEGG" id="pmes:FX988_02389"/>
<evidence type="ECO:0000259" key="6">
    <source>
        <dbReference type="Pfam" id="PF00924"/>
    </source>
</evidence>
<organism evidence="7 8">
    <name type="scientific">Paraglaciecola mesophila</name>
    <dbReference type="NCBI Taxonomy" id="197222"/>
    <lineage>
        <taxon>Bacteria</taxon>
        <taxon>Pseudomonadati</taxon>
        <taxon>Pseudomonadota</taxon>
        <taxon>Gammaproteobacteria</taxon>
        <taxon>Alteromonadales</taxon>
        <taxon>Alteromonadaceae</taxon>
        <taxon>Paraglaciecola</taxon>
    </lineage>
</organism>
<feature type="transmembrane region" description="Helical" evidence="5">
    <location>
        <begin position="150"/>
        <end position="168"/>
    </location>
</feature>
<dbReference type="GO" id="GO:0005886">
    <property type="term" value="C:plasma membrane"/>
    <property type="evidence" value="ECO:0007669"/>
    <property type="project" value="TreeGrafter"/>
</dbReference>
<feature type="transmembrane region" description="Helical" evidence="5">
    <location>
        <begin position="27"/>
        <end position="48"/>
    </location>
</feature>
<evidence type="ECO:0000256" key="3">
    <source>
        <dbReference type="ARBA" id="ARBA00022989"/>
    </source>
</evidence>
<dbReference type="InterPro" id="IPR010920">
    <property type="entry name" value="LSM_dom_sf"/>
</dbReference>
<evidence type="ECO:0000313" key="7">
    <source>
        <dbReference type="EMBL" id="QHJ12138.1"/>
    </source>
</evidence>
<dbReference type="Proteomes" id="UP000464524">
    <property type="component" value="Chromosome"/>
</dbReference>
<keyword evidence="4 5" id="KW-0472">Membrane</keyword>
<comment type="subcellular location">
    <subcellularLocation>
        <location evidence="1">Membrane</location>
    </subcellularLocation>
</comment>
<feature type="domain" description="Mechanosensitive ion channel MscS" evidence="6">
    <location>
        <begin position="192"/>
        <end position="260"/>
    </location>
</feature>
<evidence type="ECO:0000256" key="5">
    <source>
        <dbReference type="SAM" id="Phobius"/>
    </source>
</evidence>
<dbReference type="EMBL" id="CP047656">
    <property type="protein sequence ID" value="QHJ12138.1"/>
    <property type="molecule type" value="Genomic_DNA"/>
</dbReference>
<dbReference type="Gene3D" id="2.30.30.60">
    <property type="match status" value="1"/>
</dbReference>
<dbReference type="GO" id="GO:0008381">
    <property type="term" value="F:mechanosensitive monoatomic ion channel activity"/>
    <property type="evidence" value="ECO:0007669"/>
    <property type="project" value="InterPro"/>
</dbReference>
<dbReference type="PANTHER" id="PTHR30414:SF0">
    <property type="entry name" value="MINICONDUCTANCE MECHANOSENSITIVE CHANNEL YBDG"/>
    <property type="match status" value="1"/>
</dbReference>
<keyword evidence="2 5" id="KW-0812">Transmembrane</keyword>
<dbReference type="Pfam" id="PF00924">
    <property type="entry name" value="MS_channel_2nd"/>
    <property type="match status" value="1"/>
</dbReference>
<feature type="transmembrane region" description="Helical" evidence="5">
    <location>
        <begin position="109"/>
        <end position="129"/>
    </location>
</feature>
<evidence type="ECO:0000256" key="1">
    <source>
        <dbReference type="ARBA" id="ARBA00004370"/>
    </source>
</evidence>
<dbReference type="SUPFAM" id="SSF50182">
    <property type="entry name" value="Sm-like ribonucleoproteins"/>
    <property type="match status" value="1"/>
</dbReference>
<evidence type="ECO:0000256" key="4">
    <source>
        <dbReference type="ARBA" id="ARBA00023136"/>
    </source>
</evidence>
<evidence type="ECO:0000256" key="2">
    <source>
        <dbReference type="ARBA" id="ARBA00022692"/>
    </source>
</evidence>
<sequence>MEKSAQLSGYIIQGYQHLGLAVSNDGAIFAITAVTLLLCLAWLSFRLVRVLLTGRLTRLIFNSKNTIDDELHEHGVFRRIGHIVPAMVIYLCSNMLVEDPILYAALQKIAIIYMLVAAVAASSALLNTVEDIYNASELAKRAPVTGFIQVGKLFVVIVAGLLIISNLLDKSPLLLLSGLGAVTAILLLLFKDTILGFVAGIQIAANRMVNTGDWVELPRYGADGTVLQVGLTTVKVQNWDKTISTVPTYSLISDSMKNWRGMSESAGRRIKRSIYIDVNSIRFCDQEMLDDFRKIRFINQYIEKKRAELDAYHLEQKIDIQDLLNSRRLTNIGTLRAYLVSYLRHHPSVNQDMTLMVRQLPPTELGLPLEIYCFSANKDWIAYEGIQGDIFDHALAMLPVFGLRAYQRISDRPH</sequence>
<reference evidence="7 8" key="1">
    <citation type="submission" date="2019-12" db="EMBL/GenBank/DDBJ databases">
        <title>Genome sequencing and assembly of endphytes of Porphyra tenera.</title>
        <authorList>
            <person name="Park J.M."/>
            <person name="Shin R."/>
            <person name="Jo S.H."/>
        </authorList>
    </citation>
    <scope>NUCLEOTIDE SEQUENCE [LARGE SCALE GENOMIC DNA]</scope>
    <source>
        <strain evidence="7 8">GPM4</strain>
    </source>
</reference>
<protein>
    <submittedName>
        <fullName evidence="7">Miniconductance mechanosensitive channel YbdG</fullName>
    </submittedName>
</protein>
<dbReference type="RefSeq" id="WP_160180047.1">
    <property type="nucleotide sequence ID" value="NZ_CP047656.1"/>
</dbReference>